<evidence type="ECO:0000256" key="1">
    <source>
        <dbReference type="SAM" id="MobiDB-lite"/>
    </source>
</evidence>
<feature type="compositionally biased region" description="Basic and acidic residues" evidence="1">
    <location>
        <begin position="299"/>
        <end position="310"/>
    </location>
</feature>
<reference evidence="3 4" key="1">
    <citation type="submission" date="2016-03" db="EMBL/GenBank/DDBJ databases">
        <title>Mechanisms controlling the formation of the plant cell surface in tip-growing cells are functionally conserved among land plants.</title>
        <authorList>
            <person name="Honkanen S."/>
            <person name="Jones V.A."/>
            <person name="Morieri G."/>
            <person name="Champion C."/>
            <person name="Hetherington A.J."/>
            <person name="Kelly S."/>
            <person name="Saint-Marcoux D."/>
            <person name="Proust H."/>
            <person name="Prescott H."/>
            <person name="Dolan L."/>
        </authorList>
    </citation>
    <scope>NUCLEOTIDE SEQUENCE [LARGE SCALE GENOMIC DNA]</scope>
    <source>
        <strain evidence="4">cv. Tak-1 and cv. Tak-2</strain>
        <tissue evidence="3">Whole gametophyte</tissue>
    </source>
</reference>
<reference evidence="5" key="3">
    <citation type="journal article" date="2020" name="Curr. Biol.">
        <title>Chromatin organization in early land plants reveals an ancestral association between H3K27me3, transposons, and constitutive heterochromatin.</title>
        <authorList>
            <person name="Montgomery S.A."/>
            <person name="Tanizawa Y."/>
            <person name="Galik B."/>
            <person name="Wang N."/>
            <person name="Ito T."/>
            <person name="Mochizuki T."/>
            <person name="Akimcheva S."/>
            <person name="Bowman J.L."/>
            <person name="Cognat V."/>
            <person name="Marechal-Drouard L."/>
            <person name="Ekker H."/>
            <person name="Hong S.F."/>
            <person name="Kohchi T."/>
            <person name="Lin S.S."/>
            <person name="Liu L.D."/>
            <person name="Nakamura Y."/>
            <person name="Valeeva L.R."/>
            <person name="Shakirov E.V."/>
            <person name="Shippen D.E."/>
            <person name="Wei W.L."/>
            <person name="Yagura M."/>
            <person name="Yamaoka S."/>
            <person name="Yamato K.T."/>
            <person name="Liu C."/>
            <person name="Berger F."/>
        </authorList>
    </citation>
    <scope>NUCLEOTIDE SEQUENCE [LARGE SCALE GENOMIC DNA]</scope>
    <source>
        <strain evidence="5">Tak-1</strain>
    </source>
</reference>
<feature type="region of interest" description="Disordered" evidence="1">
    <location>
        <begin position="48"/>
        <end position="328"/>
    </location>
</feature>
<dbReference type="Proteomes" id="UP000077202">
    <property type="component" value="Unassembled WGS sequence"/>
</dbReference>
<feature type="compositionally biased region" description="Low complexity" evidence="1">
    <location>
        <begin position="186"/>
        <end position="205"/>
    </location>
</feature>
<evidence type="ECO:0000313" key="5">
    <source>
        <dbReference type="Proteomes" id="UP001162541"/>
    </source>
</evidence>
<proteinExistence type="predicted"/>
<sequence length="588" mass="62556">MPSGPKKRMKLRRKKQGSPATDANLAYSETEGLSISGSMDVDELDVDDVDTPTLEKPGDCRARPTFDDKDAVSSQTEEWVRVSNFDVGTPTSQTGENEPLFEDADISTVRRSLDKLAEWESVSGDHTPEAKDGSTNSLEEEQSKVEVEESAPEGASGHSSESFLHLSLPQSVQEKDSDIDRRSVRSDSSSSTSTSSSSSSDAHSTPLVATSSAGGDSSKVPPPTYESVVAQTADDVEQEDEKEIVKSNGDPVEKVVVHEGQKSSSKPDDGVPEEKEMKVDEAMSSGDLKTKAPTAADISEDREREGKAAADDLVVDAKPPSSTFGVLPPEADEIAAERKAAVETIAAASPIEEKEITASAAKDISEVDTPLDIPVETPSTKGEAVDEDKEVLSLTEETRIPSDNLNRPGEDEKAWLEAAVSGGKAIGSSILDAGENVLSEDKEVASLPSDDKHKETESIASVKPSAATATAGEDKEAASTSTETEESKKLSANVPEFESALRIHESKTSSGDQTELIVDQVTVKPSAPPSNRAEQQQAVVEESHLTVDTNRPAAVKNGIVASNLRPHMEQKSMSGCCGVIYWLLGRDH</sequence>
<dbReference type="Proteomes" id="UP001162541">
    <property type="component" value="Chromosome 1"/>
</dbReference>
<feature type="compositionally biased region" description="Basic and acidic residues" evidence="1">
    <location>
        <begin position="441"/>
        <end position="457"/>
    </location>
</feature>
<feature type="compositionally biased region" description="Polar residues" evidence="1">
    <location>
        <begin position="157"/>
        <end position="172"/>
    </location>
</feature>
<protein>
    <submittedName>
        <fullName evidence="3">Uncharacterized protein</fullName>
    </submittedName>
</protein>
<feature type="region of interest" description="Disordered" evidence="1">
    <location>
        <begin position="359"/>
        <end position="392"/>
    </location>
</feature>
<name>A0A176VES5_MARPO</name>
<keyword evidence="4" id="KW-1185">Reference proteome</keyword>
<feature type="compositionally biased region" description="Basic residues" evidence="1">
    <location>
        <begin position="1"/>
        <end position="16"/>
    </location>
</feature>
<dbReference type="EMBL" id="AP019866">
    <property type="protein sequence ID" value="BBN00384.1"/>
    <property type="molecule type" value="Genomic_DNA"/>
</dbReference>
<organism evidence="3 4">
    <name type="scientific">Marchantia polymorpha subsp. ruderalis</name>
    <dbReference type="NCBI Taxonomy" id="1480154"/>
    <lineage>
        <taxon>Eukaryota</taxon>
        <taxon>Viridiplantae</taxon>
        <taxon>Streptophyta</taxon>
        <taxon>Embryophyta</taxon>
        <taxon>Marchantiophyta</taxon>
        <taxon>Marchantiopsida</taxon>
        <taxon>Marchantiidae</taxon>
        <taxon>Marchantiales</taxon>
        <taxon>Marchantiaceae</taxon>
        <taxon>Marchantia</taxon>
    </lineage>
</organism>
<evidence type="ECO:0000313" key="4">
    <source>
        <dbReference type="Proteomes" id="UP000077202"/>
    </source>
</evidence>
<feature type="compositionally biased region" description="Basic and acidic residues" evidence="1">
    <location>
        <begin position="173"/>
        <end position="185"/>
    </location>
</feature>
<dbReference type="AlphaFoldDB" id="A0A176VES5"/>
<gene>
    <name evidence="3" type="ORF">AXG93_4129s1180</name>
    <name evidence="2" type="ORF">Mp_1g28680</name>
</gene>
<evidence type="ECO:0000313" key="2">
    <source>
        <dbReference type="EMBL" id="BBN00384.1"/>
    </source>
</evidence>
<reference evidence="2" key="2">
    <citation type="journal article" date="2019" name="Curr. Biol.">
        <title>Chromatin organization in early land plants reveals an ancestral association between H3K27me3, transposons, and constitutive heterochromatin.</title>
        <authorList>
            <person name="Montgomery S.A."/>
            <person name="Tanizawa Y."/>
            <person name="Galik B."/>
            <person name="Wang N."/>
            <person name="Ito T."/>
            <person name="Mochizuki T."/>
            <person name="Akimcheva S."/>
            <person name="Bowman J."/>
            <person name="Cognat V."/>
            <person name="Drouard L."/>
            <person name="Ekker H."/>
            <person name="Houng S."/>
            <person name="Kohchi T."/>
            <person name="Lin S."/>
            <person name="Liu L.D."/>
            <person name="Nakamura Y."/>
            <person name="Valeeva L.R."/>
            <person name="Shakirov E.V."/>
            <person name="Shippen D.E."/>
            <person name="Wei W."/>
            <person name="Yagura M."/>
            <person name="Yamaoka S."/>
            <person name="Yamato K.T."/>
            <person name="Liu C."/>
            <person name="Berger F."/>
        </authorList>
    </citation>
    <scope>NUCLEOTIDE SEQUENCE [LARGE SCALE GENOMIC DNA]</scope>
    <source>
        <strain evidence="2">Tak-1</strain>
    </source>
</reference>
<feature type="compositionally biased region" description="Basic and acidic residues" evidence="1">
    <location>
        <begin position="56"/>
        <end position="71"/>
    </location>
</feature>
<dbReference type="EMBL" id="LVLJ01003939">
    <property type="protein sequence ID" value="OAE19087.1"/>
    <property type="molecule type" value="Genomic_DNA"/>
</dbReference>
<feature type="compositionally biased region" description="Basic and acidic residues" evidence="1">
    <location>
        <begin position="251"/>
        <end position="281"/>
    </location>
</feature>
<feature type="region of interest" description="Disordered" evidence="1">
    <location>
        <begin position="1"/>
        <end position="27"/>
    </location>
</feature>
<accession>A0A176VES5</accession>
<feature type="region of interest" description="Disordered" evidence="1">
    <location>
        <begin position="441"/>
        <end position="496"/>
    </location>
</feature>
<evidence type="ECO:0000313" key="3">
    <source>
        <dbReference type="EMBL" id="OAE19087.1"/>
    </source>
</evidence>